<proteinExistence type="predicted"/>
<dbReference type="PANTHER" id="PTHR12302:SF3">
    <property type="entry name" value="SERINE_THREONINE-PROTEIN KINASE 31"/>
    <property type="match status" value="1"/>
</dbReference>
<evidence type="ECO:0000259" key="6">
    <source>
        <dbReference type="PROSITE" id="PS50830"/>
    </source>
</evidence>
<keyword evidence="2" id="KW-0255">Endonuclease</keyword>
<evidence type="ECO:0000313" key="7">
    <source>
        <dbReference type="EMBL" id="CAF0946312.1"/>
    </source>
</evidence>
<protein>
    <recommendedName>
        <fullName evidence="6">TNase-like domain-containing protein</fullName>
    </recommendedName>
</protein>
<name>A0A814CSQ5_9BILA</name>
<dbReference type="PANTHER" id="PTHR12302">
    <property type="entry name" value="EBNA2 BINDING PROTEIN P100"/>
    <property type="match status" value="1"/>
</dbReference>
<reference evidence="7" key="1">
    <citation type="submission" date="2021-02" db="EMBL/GenBank/DDBJ databases">
        <authorList>
            <person name="Nowell W R."/>
        </authorList>
    </citation>
    <scope>NUCLEOTIDE SEQUENCE</scope>
    <source>
        <strain evidence="7">Ploen Becks lab</strain>
    </source>
</reference>
<dbReference type="Gene3D" id="2.40.50.90">
    <property type="match status" value="1"/>
</dbReference>
<evidence type="ECO:0000256" key="3">
    <source>
        <dbReference type="ARBA" id="ARBA00022801"/>
    </source>
</evidence>
<sequence>MIKIFLICSILANLGIFQAARTTNTKKSYTISTLASSTSTKHAPSKHNFTVIKVADGDTITVRNNTDRNLVRIRFLCIDAPEKSQPKWGAESLKKLAELLPLNSDVKLSGEKIDLYGRTVAEVINHKGINVNKNMVEIGMVVHYPFQKGCNMYQYAETLAKHAKLGVWSDPKFELPWDYRTRMGIGVRGKSNATSTTTITKTTNKDNSKTYSSNSQTSTNSKQMRSSRTKS</sequence>
<evidence type="ECO:0000256" key="1">
    <source>
        <dbReference type="ARBA" id="ARBA00022722"/>
    </source>
</evidence>
<evidence type="ECO:0000256" key="2">
    <source>
        <dbReference type="ARBA" id="ARBA00022759"/>
    </source>
</evidence>
<feature type="chain" id="PRO_5032582725" description="TNase-like domain-containing protein" evidence="5">
    <location>
        <begin position="20"/>
        <end position="231"/>
    </location>
</feature>
<dbReference type="SUPFAM" id="SSF50199">
    <property type="entry name" value="Staphylococcal nuclease"/>
    <property type="match status" value="1"/>
</dbReference>
<keyword evidence="1" id="KW-0540">Nuclease</keyword>
<feature type="signal peptide" evidence="5">
    <location>
        <begin position="1"/>
        <end position="19"/>
    </location>
</feature>
<feature type="compositionally biased region" description="Low complexity" evidence="4">
    <location>
        <begin position="209"/>
        <end position="223"/>
    </location>
</feature>
<dbReference type="Pfam" id="PF00565">
    <property type="entry name" value="SNase"/>
    <property type="match status" value="1"/>
</dbReference>
<evidence type="ECO:0000256" key="4">
    <source>
        <dbReference type="SAM" id="MobiDB-lite"/>
    </source>
</evidence>
<dbReference type="InterPro" id="IPR016071">
    <property type="entry name" value="Staphylococal_nuclease_OB-fold"/>
</dbReference>
<evidence type="ECO:0000313" key="8">
    <source>
        <dbReference type="Proteomes" id="UP000663879"/>
    </source>
</evidence>
<evidence type="ECO:0000256" key="5">
    <source>
        <dbReference type="SAM" id="SignalP"/>
    </source>
</evidence>
<dbReference type="OrthoDB" id="10067485at2759"/>
<comment type="caution">
    <text evidence="7">The sequence shown here is derived from an EMBL/GenBank/DDBJ whole genome shotgun (WGS) entry which is preliminary data.</text>
</comment>
<dbReference type="EMBL" id="CAJNOC010002683">
    <property type="protein sequence ID" value="CAF0946312.1"/>
    <property type="molecule type" value="Genomic_DNA"/>
</dbReference>
<keyword evidence="8" id="KW-1185">Reference proteome</keyword>
<gene>
    <name evidence="7" type="ORF">OXX778_LOCUS13704</name>
</gene>
<organism evidence="7 8">
    <name type="scientific">Brachionus calyciflorus</name>
    <dbReference type="NCBI Taxonomy" id="104777"/>
    <lineage>
        <taxon>Eukaryota</taxon>
        <taxon>Metazoa</taxon>
        <taxon>Spiralia</taxon>
        <taxon>Gnathifera</taxon>
        <taxon>Rotifera</taxon>
        <taxon>Eurotatoria</taxon>
        <taxon>Monogononta</taxon>
        <taxon>Pseudotrocha</taxon>
        <taxon>Ploima</taxon>
        <taxon>Brachionidae</taxon>
        <taxon>Brachionus</taxon>
    </lineage>
</organism>
<dbReference type="SMART" id="SM00318">
    <property type="entry name" value="SNc"/>
    <property type="match status" value="1"/>
</dbReference>
<feature type="compositionally biased region" description="Low complexity" evidence="4">
    <location>
        <begin position="190"/>
        <end position="202"/>
    </location>
</feature>
<dbReference type="GO" id="GO:0016787">
    <property type="term" value="F:hydrolase activity"/>
    <property type="evidence" value="ECO:0007669"/>
    <property type="project" value="UniProtKB-KW"/>
</dbReference>
<dbReference type="PROSITE" id="PS50830">
    <property type="entry name" value="TNASE_3"/>
    <property type="match status" value="1"/>
</dbReference>
<keyword evidence="5" id="KW-0732">Signal</keyword>
<dbReference type="Proteomes" id="UP000663879">
    <property type="component" value="Unassembled WGS sequence"/>
</dbReference>
<keyword evidence="3" id="KW-0378">Hydrolase</keyword>
<dbReference type="AlphaFoldDB" id="A0A814CSQ5"/>
<dbReference type="GO" id="GO:0004519">
    <property type="term" value="F:endonuclease activity"/>
    <property type="evidence" value="ECO:0007669"/>
    <property type="project" value="UniProtKB-KW"/>
</dbReference>
<feature type="domain" description="TNase-like" evidence="6">
    <location>
        <begin position="45"/>
        <end position="170"/>
    </location>
</feature>
<feature type="region of interest" description="Disordered" evidence="4">
    <location>
        <begin position="188"/>
        <end position="231"/>
    </location>
</feature>
<accession>A0A814CSQ5</accession>
<dbReference type="InterPro" id="IPR035437">
    <property type="entry name" value="SNase_OB-fold_sf"/>
</dbReference>